<evidence type="ECO:0000256" key="7">
    <source>
        <dbReference type="SAM" id="Phobius"/>
    </source>
</evidence>
<keyword evidence="4 7" id="KW-0812">Transmembrane</keyword>
<keyword evidence="5 7" id="KW-1133">Transmembrane helix</keyword>
<dbReference type="PANTHER" id="PTHR30250">
    <property type="entry name" value="PST FAMILY PREDICTED COLANIC ACID TRANSPORTER"/>
    <property type="match status" value="1"/>
</dbReference>
<feature type="transmembrane region" description="Helical" evidence="7">
    <location>
        <begin position="12"/>
        <end position="37"/>
    </location>
</feature>
<feature type="transmembrane region" description="Helical" evidence="7">
    <location>
        <begin position="323"/>
        <end position="344"/>
    </location>
</feature>
<sequence length="493" mass="55936">MSESLKKKTLKGVGWSFVDNIASSGVTFLVGLVLARLLTPTEYGIMAMIAIFIAISDSIIDSGFSNALIRKVDIKREDYNTVFFFNLIVGISLYVLLFFCSPAISEFFKEPLLVPVTRVIGLVLVINALSIIQRTIFVKEINFKIQTKISFIASISSGVIGIGMALLNYGVWSLVAQQLSRQFFNALFLWIYSHWRPAWEFSIESFKELFGFGSKLLVSGLIDTAYRNVYYVVIGRFYSSSQLGQYTRAGQFNTIFSSNLTAVVQRVSYPVLSSIQEDPERLLEGYRKIIKMTMLVAFSCMLGLAAIAKPLILVLIGEKWLQSVYYLQIICFSGMLYPLQAINLNILQVKGRSDLFLKLEIIKKVIAVGPIVIGIFWGIEYMLWGSVFTSFIAYFLNSYYSADLVNYPTKKQIMDIFPSFLVSFFIAGVMWCITLFSLSIYVMLPLQCLTGLILAILVYEKLRLPEYLEVRQLVCSLLHRKNKLDNKQIWTKN</sequence>
<feature type="transmembrane region" description="Helical" evidence="7">
    <location>
        <begin position="365"/>
        <end position="396"/>
    </location>
</feature>
<dbReference type="CDD" id="cd13127">
    <property type="entry name" value="MATE_tuaB_like"/>
    <property type="match status" value="1"/>
</dbReference>
<keyword evidence="6 7" id="KW-0472">Membrane</keyword>
<accession>A0A926F0K9</accession>
<comment type="similarity">
    <text evidence="2">Belongs to the polysaccharide synthase family.</text>
</comment>
<evidence type="ECO:0000256" key="4">
    <source>
        <dbReference type="ARBA" id="ARBA00022692"/>
    </source>
</evidence>
<dbReference type="InterPro" id="IPR050833">
    <property type="entry name" value="Poly_Biosynth_Transport"/>
</dbReference>
<protein>
    <submittedName>
        <fullName evidence="8">Lipopolysaccharide biosynthesis protein</fullName>
    </submittedName>
</protein>
<evidence type="ECO:0000256" key="5">
    <source>
        <dbReference type="ARBA" id="ARBA00022989"/>
    </source>
</evidence>
<evidence type="ECO:0000313" key="8">
    <source>
        <dbReference type="EMBL" id="MBC8591863.1"/>
    </source>
</evidence>
<reference evidence="8" key="1">
    <citation type="submission" date="2020-08" db="EMBL/GenBank/DDBJ databases">
        <title>Genome public.</title>
        <authorList>
            <person name="Liu C."/>
            <person name="Sun Q."/>
        </authorList>
    </citation>
    <scope>NUCLEOTIDE SEQUENCE</scope>
    <source>
        <strain evidence="8">N12</strain>
    </source>
</reference>
<feature type="transmembrane region" description="Helical" evidence="7">
    <location>
        <begin position="440"/>
        <end position="459"/>
    </location>
</feature>
<dbReference type="Pfam" id="PF13440">
    <property type="entry name" value="Polysacc_synt_3"/>
    <property type="match status" value="1"/>
</dbReference>
<feature type="transmembrane region" description="Helical" evidence="7">
    <location>
        <begin position="116"/>
        <end position="137"/>
    </location>
</feature>
<evidence type="ECO:0000256" key="2">
    <source>
        <dbReference type="ARBA" id="ARBA00007430"/>
    </source>
</evidence>
<dbReference type="AlphaFoldDB" id="A0A926F0K9"/>
<evidence type="ECO:0000256" key="3">
    <source>
        <dbReference type="ARBA" id="ARBA00022475"/>
    </source>
</evidence>
<proteinExistence type="inferred from homology"/>
<dbReference type="GO" id="GO:0005886">
    <property type="term" value="C:plasma membrane"/>
    <property type="evidence" value="ECO:0007669"/>
    <property type="project" value="UniProtKB-SubCell"/>
</dbReference>
<comment type="caution">
    <text evidence="8">The sequence shown here is derived from an EMBL/GenBank/DDBJ whole genome shotgun (WGS) entry which is preliminary data.</text>
</comment>
<feature type="transmembrane region" description="Helical" evidence="7">
    <location>
        <begin position="416"/>
        <end position="433"/>
    </location>
</feature>
<name>A0A926F0K9_9BACT</name>
<evidence type="ECO:0000256" key="1">
    <source>
        <dbReference type="ARBA" id="ARBA00004651"/>
    </source>
</evidence>
<dbReference type="EMBL" id="JACRTF010000001">
    <property type="protein sequence ID" value="MBC8591863.1"/>
    <property type="molecule type" value="Genomic_DNA"/>
</dbReference>
<evidence type="ECO:0000313" key="9">
    <source>
        <dbReference type="Proteomes" id="UP000651085"/>
    </source>
</evidence>
<evidence type="ECO:0000256" key="6">
    <source>
        <dbReference type="ARBA" id="ARBA00023136"/>
    </source>
</evidence>
<dbReference type="RefSeq" id="WP_262433081.1">
    <property type="nucleotide sequence ID" value="NZ_JACRTF010000001.1"/>
</dbReference>
<gene>
    <name evidence="8" type="ORF">H8744_01135</name>
</gene>
<organism evidence="8 9">
    <name type="scientific">Jilunia laotingensis</name>
    <dbReference type="NCBI Taxonomy" id="2763675"/>
    <lineage>
        <taxon>Bacteria</taxon>
        <taxon>Pseudomonadati</taxon>
        <taxon>Bacteroidota</taxon>
        <taxon>Bacteroidia</taxon>
        <taxon>Bacteroidales</taxon>
        <taxon>Bacteroidaceae</taxon>
        <taxon>Jilunia</taxon>
    </lineage>
</organism>
<feature type="transmembrane region" description="Helical" evidence="7">
    <location>
        <begin position="149"/>
        <end position="171"/>
    </location>
</feature>
<dbReference type="PANTHER" id="PTHR30250:SF10">
    <property type="entry name" value="LIPOPOLYSACCHARIDE BIOSYNTHESIS PROTEIN WZXC"/>
    <property type="match status" value="1"/>
</dbReference>
<comment type="subcellular location">
    <subcellularLocation>
        <location evidence="1">Cell membrane</location>
        <topology evidence="1">Multi-pass membrane protein</topology>
    </subcellularLocation>
</comment>
<keyword evidence="9" id="KW-1185">Reference proteome</keyword>
<feature type="transmembrane region" description="Helical" evidence="7">
    <location>
        <begin position="43"/>
        <end position="60"/>
    </location>
</feature>
<feature type="transmembrane region" description="Helical" evidence="7">
    <location>
        <begin position="81"/>
        <end position="104"/>
    </location>
</feature>
<dbReference type="Proteomes" id="UP000651085">
    <property type="component" value="Unassembled WGS sequence"/>
</dbReference>
<feature type="transmembrane region" description="Helical" evidence="7">
    <location>
        <begin position="295"/>
        <end position="317"/>
    </location>
</feature>
<keyword evidence="3" id="KW-1003">Cell membrane</keyword>